<sequence length="1578" mass="176735">MPNTRMPGCFCQDGFKRIGGACIPEYKCGPPQCPGENEAYTKCGNTCNEDCMKTYKDCMSEPCSPGCYCDKNYKRIDGTCVPKEDCPLPECPAHEVYIKCGTSCYDECGKTKTDCLDEKCYAACFCENGFKRIDGVCVPEFKCPPPECPGPNEIYSKCGKSCNEDCTKSYKDCFSEPCTPGCFCEPNYKRVDGECVPEEDCPPPECPANEIYIICGNSCYDKCGKSKTDCLNEKCTAGCYCQKGFKRINGICVPDYKCGLTKCPGPNEIYTKCGKSCNEYCTKTYEDCLPEPCSSGCYCLPNYKRVNGECIPEEECPPRECPVHEVYVTCGNSCYDSCGKSKLDCFNEECTAGCYCQKGMKRINGVCVPDYLCASSKCTGENEVYTKCGNTCNEDCTKTYKDCLSQPCSAGCFCEPNYKRVDGACIPEEECPSPECSEYEVYKTCGNTCYDECGKRKSDCVNEKCYAGCYCQDGFKRINGICVPEIKCEYPKCSGPNEIYSKCGTTCNEDCTKTHKECLSEYCSPGCYCEPYYKRVDGECVPEEDCPPPECPLHEVYATCGNTCYDECGKTKSDCQGGKCYAGCYCEKGYKRIDGVCVPEIKCEYPKCSGPNEIYSKCGTTCNEDCTRTHKECLSEPCSPGCYCEPYYKRVDGECVPEEDCPLLECPVHEVYSSCGNACYDECGKTKSDCEGGKCYAGCYCEKGFKRIDGVCVPDYKCESSICPGQNEIYTTCGRYCDEICGITKEKCMKDTCYGGCFCIDGYKRVDGACLPESECPPPSCGLYEIYSKCGRRCDEECKGIKSSPCRTDVCEEGCFCKPGYKRINDSCVPDSICKCPRNEVYDYSSDCSEECFKTSDDCEGESESYRCTCIEGYKRINGYCVNENLCKCPKNEEYTYGNSCKEQCEIDPDDCEEDICSKGCYCKEDYRRIDGVCVPDTECSCGENEEYTYGNECYDDCTQDPKYCRSIKTYKRCSCIEGHKRIDGICLPESECQCPSNEEIGYTNDCYEECGRDPKECSEEENVRRCSCQEGYVRIGSLCVPEDQCTCPENEEYIVSNPCEEDCSAVPESCKDVVSYKRCSCITGYKRMNGLCTEQCECGDNEIFMYGNPCSEYCSKTESDCSRERYYQGCFCQKGYKRIDGECVEYTECPCDENEKYSYGNDCDELCDTTDCDDTVQYWKCRCLPKHKRIDGNCVPQENCECDDNEVFGSGNECYESCGSIPSECAQMPTIDKCNCKPNFVRIDDVCVPDSDCSCGDNEDYISSSECIEKCGETRLTCIDEPKWRRCACNDQFKRIDGQCVPDTKCECPEYEHMDNTNECFESCGADPTVCSLLPVIRRCTCDEGYVRVDDICISEEVACSCPDDEEYKRTNDCYDMCNATCTDCTKEHTYPKCGCIEGFRRIDGVCVNDTNCPCKDNEEFGYGNDCYETCGTDPLFCALFPTEKRCICKAGHFEEYTFGNECIEDCEKTNLECRNEDSYKRCTCIAGHKRIDDICGPEVDCPCGTNEIYQFGNPCREEKCTTVEADCFDTPCYKGCFCDRGMRRNDEGQCVEECEDHDDGEDGGDGGDRGPPSPPS</sequence>
<name>A0A1B0D8S3_PHLPP</name>
<dbReference type="EMBL" id="AJVK01027694">
    <property type="status" value="NOT_ANNOTATED_CDS"/>
    <property type="molecule type" value="Genomic_DNA"/>
</dbReference>
<dbReference type="InterPro" id="IPR000742">
    <property type="entry name" value="EGF"/>
</dbReference>
<keyword evidence="6" id="KW-1185">Reference proteome</keyword>
<feature type="domain" description="EGF-like" evidence="4">
    <location>
        <begin position="1320"/>
        <end position="1355"/>
    </location>
</feature>
<feature type="domain" description="EGF-like" evidence="4">
    <location>
        <begin position="833"/>
        <end position="882"/>
    </location>
</feature>
<feature type="domain" description="EGF-like" evidence="4">
    <location>
        <begin position="1267"/>
        <end position="1302"/>
    </location>
</feature>
<dbReference type="Proteomes" id="UP000092462">
    <property type="component" value="Unassembled WGS sequence"/>
</dbReference>
<accession>A0A1B0D8S3</accession>
<dbReference type="VEuPathDB" id="VectorBase:PPAPM1_000918"/>
<feature type="domain" description="EGF-like" evidence="4">
    <location>
        <begin position="911"/>
        <end position="935"/>
    </location>
</feature>
<dbReference type="VEuPathDB" id="VectorBase:PPAI003946"/>
<reference evidence="5" key="1">
    <citation type="submission" date="2022-08" db="UniProtKB">
        <authorList>
            <consortium name="EnsemblMetazoa"/>
        </authorList>
    </citation>
    <scope>IDENTIFICATION</scope>
    <source>
        <strain evidence="5">Israel</strain>
    </source>
</reference>
<dbReference type="SMART" id="SM00181">
    <property type="entry name" value="EGF"/>
    <property type="match status" value="8"/>
</dbReference>
<keyword evidence="2" id="KW-1015">Disulfide bond</keyword>
<feature type="domain" description="EGF-like" evidence="4">
    <location>
        <begin position="682"/>
        <end position="713"/>
    </location>
</feature>
<evidence type="ECO:0000313" key="6">
    <source>
        <dbReference type="Proteomes" id="UP000092462"/>
    </source>
</evidence>
<evidence type="ECO:0000313" key="5">
    <source>
        <dbReference type="EnsemblMetazoa" id="PPAI003946-PA"/>
    </source>
</evidence>
<dbReference type="InterPro" id="IPR002919">
    <property type="entry name" value="TIL_dom"/>
</dbReference>
<evidence type="ECO:0000256" key="1">
    <source>
        <dbReference type="ARBA" id="ARBA00022690"/>
    </source>
</evidence>
<feature type="domain" description="EGF-like" evidence="4">
    <location>
        <begin position="797"/>
        <end position="829"/>
    </location>
</feature>
<evidence type="ECO:0000259" key="4">
    <source>
        <dbReference type="SMART" id="SM00181"/>
    </source>
</evidence>
<feature type="region of interest" description="Disordered" evidence="3">
    <location>
        <begin position="1558"/>
        <end position="1578"/>
    </location>
</feature>
<proteinExistence type="predicted"/>
<feature type="compositionally biased region" description="Acidic residues" evidence="3">
    <location>
        <begin position="1558"/>
        <end position="1567"/>
    </location>
</feature>
<feature type="domain" description="EGF-like" evidence="4">
    <location>
        <begin position="567"/>
        <end position="598"/>
    </location>
</feature>
<dbReference type="Pfam" id="PF01826">
    <property type="entry name" value="TIL"/>
    <property type="match status" value="13"/>
</dbReference>
<dbReference type="CDD" id="cd19941">
    <property type="entry name" value="TIL"/>
    <property type="match status" value="3"/>
</dbReference>
<dbReference type="EnsemblMetazoa" id="PPAI003946-RA">
    <property type="protein sequence ID" value="PPAI003946-PA"/>
    <property type="gene ID" value="PPAI003946"/>
</dbReference>
<dbReference type="InterPro" id="IPR051368">
    <property type="entry name" value="SerProtInhib-TIL_Domain"/>
</dbReference>
<dbReference type="PANTHER" id="PTHR23259:SF70">
    <property type="entry name" value="ACCESSORY GLAND PROTEIN ACP62F-RELATED"/>
    <property type="match status" value="1"/>
</dbReference>
<protein>
    <recommendedName>
        <fullName evidence="4">EGF-like domain-containing protein</fullName>
    </recommendedName>
</protein>
<dbReference type="GO" id="GO:0030414">
    <property type="term" value="F:peptidase inhibitor activity"/>
    <property type="evidence" value="ECO:0007669"/>
    <property type="project" value="UniProtKB-KW"/>
</dbReference>
<organism evidence="5 6">
    <name type="scientific">Phlebotomus papatasi</name>
    <name type="common">Sandfly</name>
    <dbReference type="NCBI Taxonomy" id="29031"/>
    <lineage>
        <taxon>Eukaryota</taxon>
        <taxon>Metazoa</taxon>
        <taxon>Ecdysozoa</taxon>
        <taxon>Arthropoda</taxon>
        <taxon>Hexapoda</taxon>
        <taxon>Insecta</taxon>
        <taxon>Pterygota</taxon>
        <taxon>Neoptera</taxon>
        <taxon>Endopterygota</taxon>
        <taxon>Diptera</taxon>
        <taxon>Nematocera</taxon>
        <taxon>Psychodoidea</taxon>
        <taxon>Psychodidae</taxon>
        <taxon>Phlebotomus</taxon>
        <taxon>Phlebotomus</taxon>
    </lineage>
</organism>
<keyword evidence="1" id="KW-0646">Protease inhibitor</keyword>
<dbReference type="PANTHER" id="PTHR23259">
    <property type="entry name" value="RIDDLE"/>
    <property type="match status" value="1"/>
</dbReference>
<evidence type="ECO:0000256" key="2">
    <source>
        <dbReference type="ARBA" id="ARBA00023157"/>
    </source>
</evidence>
<evidence type="ECO:0000256" key="3">
    <source>
        <dbReference type="SAM" id="MobiDB-lite"/>
    </source>
</evidence>
<dbReference type="SUPFAM" id="SSF57567">
    <property type="entry name" value="Serine protease inhibitors"/>
    <property type="match status" value="18"/>
</dbReference>
<dbReference type="InterPro" id="IPR036084">
    <property type="entry name" value="Ser_inhib-like_sf"/>
</dbReference>
<dbReference type="Gene3D" id="2.10.25.10">
    <property type="entry name" value="Laminin"/>
    <property type="match status" value="18"/>
</dbReference>
<feature type="domain" description="EGF-like" evidence="4">
    <location>
        <begin position="1374"/>
        <end position="1409"/>
    </location>
</feature>